<dbReference type="GO" id="GO:0006310">
    <property type="term" value="P:DNA recombination"/>
    <property type="evidence" value="ECO:0007669"/>
    <property type="project" value="UniProtKB-KW"/>
</dbReference>
<dbReference type="AlphaFoldDB" id="A0A9X2ULC1"/>
<dbReference type="InterPro" id="IPR044068">
    <property type="entry name" value="CB"/>
</dbReference>
<evidence type="ECO:0000313" key="9">
    <source>
        <dbReference type="Proteomes" id="UP001155040"/>
    </source>
</evidence>
<protein>
    <submittedName>
        <fullName evidence="8">Site-specific recombinase XerD</fullName>
    </submittedName>
</protein>
<dbReference type="InterPro" id="IPR013762">
    <property type="entry name" value="Integrase-like_cat_sf"/>
</dbReference>
<keyword evidence="3 5" id="KW-0238">DNA-binding</keyword>
<name>A0A9X2ULC1_9BACT</name>
<evidence type="ECO:0000256" key="5">
    <source>
        <dbReference type="PROSITE-ProRule" id="PRU01248"/>
    </source>
</evidence>
<evidence type="ECO:0000256" key="3">
    <source>
        <dbReference type="ARBA" id="ARBA00023125"/>
    </source>
</evidence>
<dbReference type="GO" id="GO:0015074">
    <property type="term" value="P:DNA integration"/>
    <property type="evidence" value="ECO:0007669"/>
    <property type="project" value="UniProtKB-KW"/>
</dbReference>
<dbReference type="PROSITE" id="PS51900">
    <property type="entry name" value="CB"/>
    <property type="match status" value="1"/>
</dbReference>
<dbReference type="PROSITE" id="PS51898">
    <property type="entry name" value="TYR_RECOMBINASE"/>
    <property type="match status" value="1"/>
</dbReference>
<accession>A0A9X2ULC1</accession>
<comment type="caution">
    <text evidence="8">The sequence shown here is derived from an EMBL/GenBank/DDBJ whole genome shotgun (WGS) entry which is preliminary data.</text>
</comment>
<dbReference type="Gene3D" id="1.10.443.10">
    <property type="entry name" value="Intergrase catalytic core"/>
    <property type="match status" value="1"/>
</dbReference>
<feature type="domain" description="Tyr recombinase" evidence="6">
    <location>
        <begin position="172"/>
        <end position="365"/>
    </location>
</feature>
<dbReference type="Proteomes" id="UP001155040">
    <property type="component" value="Unassembled WGS sequence"/>
</dbReference>
<evidence type="ECO:0000256" key="2">
    <source>
        <dbReference type="ARBA" id="ARBA00022908"/>
    </source>
</evidence>
<dbReference type="InterPro" id="IPR002104">
    <property type="entry name" value="Integrase_catalytic"/>
</dbReference>
<evidence type="ECO:0000256" key="1">
    <source>
        <dbReference type="ARBA" id="ARBA00008857"/>
    </source>
</evidence>
<organism evidence="8 9">
    <name type="scientific">Salinibacter ruber</name>
    <dbReference type="NCBI Taxonomy" id="146919"/>
    <lineage>
        <taxon>Bacteria</taxon>
        <taxon>Pseudomonadati</taxon>
        <taxon>Rhodothermota</taxon>
        <taxon>Rhodothermia</taxon>
        <taxon>Rhodothermales</taxon>
        <taxon>Salinibacteraceae</taxon>
        <taxon>Salinibacter</taxon>
    </lineage>
</organism>
<comment type="similarity">
    <text evidence="1">Belongs to the 'phage' integrase family.</text>
</comment>
<dbReference type="RefSeq" id="WP_259090822.1">
    <property type="nucleotide sequence ID" value="NZ_JANTZY010000009.1"/>
</dbReference>
<feature type="domain" description="Core-binding (CB)" evidence="7">
    <location>
        <begin position="71"/>
        <end position="151"/>
    </location>
</feature>
<dbReference type="Pfam" id="PF00589">
    <property type="entry name" value="Phage_integrase"/>
    <property type="match status" value="1"/>
</dbReference>
<dbReference type="PANTHER" id="PTHR30349">
    <property type="entry name" value="PHAGE INTEGRASE-RELATED"/>
    <property type="match status" value="1"/>
</dbReference>
<dbReference type="GO" id="GO:0003677">
    <property type="term" value="F:DNA binding"/>
    <property type="evidence" value="ECO:0007669"/>
    <property type="project" value="UniProtKB-UniRule"/>
</dbReference>
<keyword evidence="4" id="KW-0233">DNA recombination</keyword>
<dbReference type="SUPFAM" id="SSF56349">
    <property type="entry name" value="DNA breaking-rejoining enzymes"/>
    <property type="match status" value="1"/>
</dbReference>
<dbReference type="CDD" id="cd00796">
    <property type="entry name" value="INT_Rci_Hp1_C"/>
    <property type="match status" value="1"/>
</dbReference>
<dbReference type="PANTHER" id="PTHR30349:SF64">
    <property type="entry name" value="PROPHAGE INTEGRASE INTD-RELATED"/>
    <property type="match status" value="1"/>
</dbReference>
<gene>
    <name evidence="8" type="ORF">GGQ01_001501</name>
</gene>
<dbReference type="InterPro" id="IPR050090">
    <property type="entry name" value="Tyrosine_recombinase_XerCD"/>
</dbReference>
<evidence type="ECO:0000313" key="8">
    <source>
        <dbReference type="EMBL" id="MCS4036440.1"/>
    </source>
</evidence>
<dbReference type="EMBL" id="JANUBF010000008">
    <property type="protein sequence ID" value="MCS4036440.1"/>
    <property type="molecule type" value="Genomic_DNA"/>
</dbReference>
<dbReference type="Gene3D" id="1.10.150.130">
    <property type="match status" value="1"/>
</dbReference>
<evidence type="ECO:0000256" key="4">
    <source>
        <dbReference type="ARBA" id="ARBA00023172"/>
    </source>
</evidence>
<evidence type="ECO:0000259" key="6">
    <source>
        <dbReference type="PROSITE" id="PS51898"/>
    </source>
</evidence>
<reference evidence="8" key="1">
    <citation type="submission" date="2022-08" db="EMBL/GenBank/DDBJ databases">
        <title>Genomic Encyclopedia of Type Strains, Phase V (KMG-V): Genome sequencing to study the core and pangenomes of soil and plant-associated prokaryotes.</title>
        <authorList>
            <person name="Whitman W."/>
        </authorList>
    </citation>
    <scope>NUCLEOTIDE SEQUENCE</scope>
    <source>
        <strain evidence="8">SP3012</strain>
    </source>
</reference>
<dbReference type="InterPro" id="IPR010998">
    <property type="entry name" value="Integrase_recombinase_N"/>
</dbReference>
<proteinExistence type="inferred from homology"/>
<sequence length="368" mass="43336">MAALLERDGRYYAQFYDKTRNPVRKRFSLKTKRKRTARKLLVKLEDDYLVGDFDPWTDDPWTYDEDDHTAVSIKKAKVRYLERKRKDGRTDNTLRTYREVIELLIEEVGTKTVLDKVKPSTVRKFIRDPSLAKATQRKRFNQLKTFFRWCVKENILRDNPLEDVKAPEEPNKLPKAITEDELEKVCRAVREDYKAKREKGHVQEGGLVWKIPLFRFAFYTGMRGSEIARLRWNHIDFEKDLIYIREQKNRKEQTIPLNSKACEVLETVEQEDSEDYVFQSPSFEGKDRNPKWFRENVSDAFRKARRAAGLREGLSFHSLRHGFCTMLAEAGKSAVVIKEAARHADISTSMRYVHMANEQLKTAVEEAF</sequence>
<keyword evidence="2" id="KW-0229">DNA integration</keyword>
<dbReference type="InterPro" id="IPR011010">
    <property type="entry name" value="DNA_brk_join_enz"/>
</dbReference>
<evidence type="ECO:0000259" key="7">
    <source>
        <dbReference type="PROSITE" id="PS51900"/>
    </source>
</evidence>